<dbReference type="PANTHER" id="PTHR30383">
    <property type="entry name" value="THIOESTERASE 1/PROTEASE 1/LYSOPHOSPHOLIPASE L1"/>
    <property type="match status" value="1"/>
</dbReference>
<dbReference type="Proteomes" id="UP000676079">
    <property type="component" value="Chromosome"/>
</dbReference>
<protein>
    <submittedName>
        <fullName evidence="3">GDSL family lipase</fullName>
    </submittedName>
</protein>
<dbReference type="Gene3D" id="3.40.50.1110">
    <property type="entry name" value="SGNH hydrolase"/>
    <property type="match status" value="2"/>
</dbReference>
<organism evidence="3 4">
    <name type="scientific">Nocardiopsis changdeensis</name>
    <dbReference type="NCBI Taxonomy" id="2831969"/>
    <lineage>
        <taxon>Bacteria</taxon>
        <taxon>Bacillati</taxon>
        <taxon>Actinomycetota</taxon>
        <taxon>Actinomycetes</taxon>
        <taxon>Streptosporangiales</taxon>
        <taxon>Nocardiopsidaceae</taxon>
        <taxon>Nocardiopsis</taxon>
    </lineage>
</organism>
<dbReference type="InterPro" id="IPR036514">
    <property type="entry name" value="SGNH_hydro_sf"/>
</dbReference>
<name>A0ABX8C0Z8_9ACTN</name>
<dbReference type="EMBL" id="CP074133">
    <property type="protein sequence ID" value="QUX26228.1"/>
    <property type="molecule type" value="Genomic_DNA"/>
</dbReference>
<dbReference type="InterPro" id="IPR051532">
    <property type="entry name" value="Ester_Hydrolysis_Enzymes"/>
</dbReference>
<feature type="compositionally biased region" description="Gly residues" evidence="1">
    <location>
        <begin position="152"/>
        <end position="161"/>
    </location>
</feature>
<dbReference type="Pfam" id="PF13472">
    <property type="entry name" value="Lipase_GDSL_2"/>
    <property type="match status" value="1"/>
</dbReference>
<reference evidence="3 4" key="1">
    <citation type="submission" date="2021-05" db="EMBL/GenBank/DDBJ databases">
        <title>Direct Submission.</title>
        <authorList>
            <person name="Li K."/>
            <person name="Gao J."/>
        </authorList>
    </citation>
    <scope>NUCLEOTIDE SEQUENCE [LARGE SCALE GENOMIC DNA]</scope>
    <source>
        <strain evidence="3 4">Mg02</strain>
    </source>
</reference>
<accession>A0ABX8C0Z8</accession>
<evidence type="ECO:0000256" key="1">
    <source>
        <dbReference type="SAM" id="MobiDB-lite"/>
    </source>
</evidence>
<sequence>MLPSRRTGTLVLAGLVALALVAGGGYLWVTRTDDRGTDPRAEAGTPMSGSLRVMLSGDSMTQGANGDRTWRYHLWNHLEPAVEGLDFVGPYTDPATTDMIIPVPTDEARPSDGDSPSDGPTADGPADERRADGAAGAEPEDSGSPTEPAGHGWPGADGDAGTGEYRDPDFDQDHNAVWGRTLRDASASIEEEVRRYEPDVLCTLIGVNDLLWPIGMEEMEQRLRRYIEGAREGNPDVRIVLAEALPIAYADNDPGFALRTYSYNVLIRDLAGELSTERSPVISVDIAEREEWDVKADTYDGTHPNARGEIKIAAAFADALSEAYGVGGPYPRPLPEPS</sequence>
<dbReference type="PANTHER" id="PTHR30383:SF5">
    <property type="entry name" value="SGNH HYDROLASE-TYPE ESTERASE DOMAIN-CONTAINING PROTEIN"/>
    <property type="match status" value="1"/>
</dbReference>
<dbReference type="SUPFAM" id="SSF52266">
    <property type="entry name" value="SGNH hydrolase"/>
    <property type="match status" value="1"/>
</dbReference>
<feature type="region of interest" description="Disordered" evidence="1">
    <location>
        <begin position="96"/>
        <end position="174"/>
    </location>
</feature>
<keyword evidence="4" id="KW-1185">Reference proteome</keyword>
<evidence type="ECO:0000313" key="4">
    <source>
        <dbReference type="Proteomes" id="UP000676079"/>
    </source>
</evidence>
<evidence type="ECO:0000313" key="3">
    <source>
        <dbReference type="EMBL" id="QUX26228.1"/>
    </source>
</evidence>
<evidence type="ECO:0000259" key="2">
    <source>
        <dbReference type="Pfam" id="PF13472"/>
    </source>
</evidence>
<gene>
    <name evidence="3" type="ORF">KGD84_26640</name>
</gene>
<feature type="compositionally biased region" description="Basic and acidic residues" evidence="1">
    <location>
        <begin position="164"/>
        <end position="174"/>
    </location>
</feature>
<dbReference type="InterPro" id="IPR013830">
    <property type="entry name" value="SGNH_hydro"/>
</dbReference>
<proteinExistence type="predicted"/>
<feature type="domain" description="SGNH hydrolase-type esterase" evidence="2">
    <location>
        <begin position="175"/>
        <end position="308"/>
    </location>
</feature>